<feature type="non-terminal residue" evidence="1">
    <location>
        <position position="64"/>
    </location>
</feature>
<evidence type="ECO:0000313" key="1">
    <source>
        <dbReference type="EMBL" id="KAK9958416.1"/>
    </source>
</evidence>
<organism evidence="1 2">
    <name type="scientific">Culter alburnus</name>
    <name type="common">Topmouth culter</name>
    <dbReference type="NCBI Taxonomy" id="194366"/>
    <lineage>
        <taxon>Eukaryota</taxon>
        <taxon>Metazoa</taxon>
        <taxon>Chordata</taxon>
        <taxon>Craniata</taxon>
        <taxon>Vertebrata</taxon>
        <taxon>Euteleostomi</taxon>
        <taxon>Actinopterygii</taxon>
        <taxon>Neopterygii</taxon>
        <taxon>Teleostei</taxon>
        <taxon>Ostariophysi</taxon>
        <taxon>Cypriniformes</taxon>
        <taxon>Xenocyprididae</taxon>
        <taxon>Xenocypridinae</taxon>
        <taxon>Culter</taxon>
    </lineage>
</organism>
<reference evidence="1 2" key="1">
    <citation type="submission" date="2024-05" db="EMBL/GenBank/DDBJ databases">
        <title>A high-quality chromosomal-level genome assembly of Topmouth culter (Culter alburnus).</title>
        <authorList>
            <person name="Zhao H."/>
        </authorList>
    </citation>
    <scope>NUCLEOTIDE SEQUENCE [LARGE SCALE GENOMIC DNA]</scope>
    <source>
        <strain evidence="1">CATC2023</strain>
        <tissue evidence="1">Muscle</tissue>
    </source>
</reference>
<keyword evidence="2" id="KW-1185">Reference proteome</keyword>
<evidence type="ECO:0000313" key="2">
    <source>
        <dbReference type="Proteomes" id="UP001479290"/>
    </source>
</evidence>
<proteinExistence type="predicted"/>
<dbReference type="AlphaFoldDB" id="A0AAW1ZAP9"/>
<dbReference type="Proteomes" id="UP001479290">
    <property type="component" value="Unassembled WGS sequence"/>
</dbReference>
<sequence>HTEAICSARASHHGDAGRLFGFVTALTNREIGVRGVEYAAVIGALELCHHSAMPGIPAWDWPTD</sequence>
<feature type="non-terminal residue" evidence="1">
    <location>
        <position position="1"/>
    </location>
</feature>
<gene>
    <name evidence="1" type="ORF">ABG768_010538</name>
</gene>
<protein>
    <submittedName>
        <fullName evidence="1">Uncharacterized protein</fullName>
    </submittedName>
</protein>
<dbReference type="EMBL" id="JAWDJR010000018">
    <property type="protein sequence ID" value="KAK9958416.1"/>
    <property type="molecule type" value="Genomic_DNA"/>
</dbReference>
<comment type="caution">
    <text evidence="1">The sequence shown here is derived from an EMBL/GenBank/DDBJ whole genome shotgun (WGS) entry which is preliminary data.</text>
</comment>
<accession>A0AAW1ZAP9</accession>
<name>A0AAW1ZAP9_CULAL</name>